<dbReference type="EMBL" id="FORT01000015">
    <property type="protein sequence ID" value="SFK55633.1"/>
    <property type="molecule type" value="Genomic_DNA"/>
</dbReference>
<dbReference type="GeneID" id="301133243"/>
<keyword evidence="3" id="KW-1185">Reference proteome</keyword>
<evidence type="ECO:0000259" key="1">
    <source>
        <dbReference type="Pfam" id="PF07110"/>
    </source>
</evidence>
<feature type="domain" description="EthD" evidence="1">
    <location>
        <begin position="11"/>
        <end position="87"/>
    </location>
</feature>
<dbReference type="SUPFAM" id="SSF54909">
    <property type="entry name" value="Dimeric alpha+beta barrel"/>
    <property type="match status" value="1"/>
</dbReference>
<organism evidence="2 3">
    <name type="scientific">Brevibacillus centrosporus</name>
    <dbReference type="NCBI Taxonomy" id="54910"/>
    <lineage>
        <taxon>Bacteria</taxon>
        <taxon>Bacillati</taxon>
        <taxon>Bacillota</taxon>
        <taxon>Bacilli</taxon>
        <taxon>Bacillales</taxon>
        <taxon>Paenibacillaceae</taxon>
        <taxon>Brevibacillus</taxon>
    </lineage>
</organism>
<dbReference type="RefSeq" id="WP_092273916.1">
    <property type="nucleotide sequence ID" value="NZ_BJOE01000010.1"/>
</dbReference>
<dbReference type="Gene3D" id="3.30.70.100">
    <property type="match status" value="1"/>
</dbReference>
<gene>
    <name evidence="2" type="ORF">SAMN05518846_11564</name>
</gene>
<evidence type="ECO:0000313" key="3">
    <source>
        <dbReference type="Proteomes" id="UP000198915"/>
    </source>
</evidence>
<sequence>MVKLVAVYRKPEDVEAFDKHYYEVHAPLAEKMPGLIKMEVNKIYGTPMGESDLHLIANMYFESKEALLEALSSPEGRAAGKDLRGFAGSVVTMHFAEVV</sequence>
<protein>
    <recommendedName>
        <fullName evidence="1">EthD domain-containing protein</fullName>
    </recommendedName>
</protein>
<dbReference type="PANTHER" id="PTHR40260">
    <property type="entry name" value="BLR8190 PROTEIN"/>
    <property type="match status" value="1"/>
</dbReference>
<dbReference type="Proteomes" id="UP000198915">
    <property type="component" value="Unassembled WGS sequence"/>
</dbReference>
<dbReference type="GO" id="GO:0016491">
    <property type="term" value="F:oxidoreductase activity"/>
    <property type="evidence" value="ECO:0007669"/>
    <property type="project" value="InterPro"/>
</dbReference>
<evidence type="ECO:0000313" key="2">
    <source>
        <dbReference type="EMBL" id="SFK55633.1"/>
    </source>
</evidence>
<reference evidence="3" key="1">
    <citation type="submission" date="2016-10" db="EMBL/GenBank/DDBJ databases">
        <authorList>
            <person name="Varghese N."/>
            <person name="Submissions S."/>
        </authorList>
    </citation>
    <scope>NUCLEOTIDE SEQUENCE [LARGE SCALE GENOMIC DNA]</scope>
    <source>
        <strain evidence="3">OK042</strain>
    </source>
</reference>
<dbReference type="NCBIfam" id="TIGR02118">
    <property type="entry name" value="EthD family reductase"/>
    <property type="match status" value="1"/>
</dbReference>
<proteinExistence type="predicted"/>
<dbReference type="STRING" id="1884381.SAMN05518846_11564"/>
<accession>A0A1I4AH85</accession>
<dbReference type="AlphaFoldDB" id="A0A1I4AH85"/>
<dbReference type="InterPro" id="IPR011008">
    <property type="entry name" value="Dimeric_a/b-barrel"/>
</dbReference>
<dbReference type="PANTHER" id="PTHR40260:SF2">
    <property type="entry name" value="BLR8190 PROTEIN"/>
    <property type="match status" value="1"/>
</dbReference>
<dbReference type="Pfam" id="PF07110">
    <property type="entry name" value="EthD"/>
    <property type="match status" value="1"/>
</dbReference>
<name>A0A1I4AH85_9BACL</name>
<dbReference type="InterPro" id="IPR009799">
    <property type="entry name" value="EthD_dom"/>
</dbReference>